<dbReference type="PANTHER" id="PTHR30006:SF15">
    <property type="entry name" value="IRON-UTILIZATION PERIPLASMIC PROTEIN"/>
    <property type="match status" value="1"/>
</dbReference>
<dbReference type="GO" id="GO:0030288">
    <property type="term" value="C:outer membrane-bounded periplasmic space"/>
    <property type="evidence" value="ECO:0007669"/>
    <property type="project" value="TreeGrafter"/>
</dbReference>
<dbReference type="PROSITE" id="PS51257">
    <property type="entry name" value="PROKAR_LIPOPROTEIN"/>
    <property type="match status" value="1"/>
</dbReference>
<evidence type="ECO:0000256" key="3">
    <source>
        <dbReference type="PIRSR" id="PIRSR002825-1"/>
    </source>
</evidence>
<dbReference type="InterPro" id="IPR006059">
    <property type="entry name" value="SBP"/>
</dbReference>
<proteinExistence type="inferred from homology"/>
<dbReference type="AlphaFoldDB" id="A0AAV3U1I0"/>
<dbReference type="PANTHER" id="PTHR30006">
    <property type="entry name" value="THIAMINE-BINDING PERIPLASMIC PROTEIN-RELATED"/>
    <property type="match status" value="1"/>
</dbReference>
<dbReference type="Pfam" id="PF13416">
    <property type="entry name" value="SBP_bac_8"/>
    <property type="match status" value="1"/>
</dbReference>
<accession>A0AAV3U1I0</accession>
<keyword evidence="2 4" id="KW-0732">Signal</keyword>
<gene>
    <name evidence="5" type="ORF">GCM10025791_19330</name>
</gene>
<dbReference type="SUPFAM" id="SSF53850">
    <property type="entry name" value="Periplasmic binding protein-like II"/>
    <property type="match status" value="1"/>
</dbReference>
<protein>
    <submittedName>
        <fullName evidence="5">Extracellular solute-binding protein</fullName>
    </submittedName>
</protein>
<evidence type="ECO:0000313" key="5">
    <source>
        <dbReference type="EMBL" id="GAA4941084.1"/>
    </source>
</evidence>
<organism evidence="5 6">
    <name type="scientific">Halioxenophilus aromaticivorans</name>
    <dbReference type="NCBI Taxonomy" id="1306992"/>
    <lineage>
        <taxon>Bacteria</taxon>
        <taxon>Pseudomonadati</taxon>
        <taxon>Pseudomonadota</taxon>
        <taxon>Gammaproteobacteria</taxon>
        <taxon>Alteromonadales</taxon>
        <taxon>Alteromonadaceae</taxon>
        <taxon>Halioxenophilus</taxon>
    </lineage>
</organism>
<feature type="signal peptide" evidence="4">
    <location>
        <begin position="1"/>
        <end position="25"/>
    </location>
</feature>
<dbReference type="Gene3D" id="3.40.190.10">
    <property type="entry name" value="Periplasmic binding protein-like II"/>
    <property type="match status" value="2"/>
</dbReference>
<keyword evidence="3" id="KW-0479">Metal-binding</keyword>
<dbReference type="EMBL" id="BAABLX010000012">
    <property type="protein sequence ID" value="GAA4941084.1"/>
    <property type="molecule type" value="Genomic_DNA"/>
</dbReference>
<evidence type="ECO:0000313" key="6">
    <source>
        <dbReference type="Proteomes" id="UP001409585"/>
    </source>
</evidence>
<evidence type="ECO:0000256" key="4">
    <source>
        <dbReference type="SAM" id="SignalP"/>
    </source>
</evidence>
<dbReference type="Proteomes" id="UP001409585">
    <property type="component" value="Unassembled WGS sequence"/>
</dbReference>
<dbReference type="InterPro" id="IPR026045">
    <property type="entry name" value="Ferric-bd"/>
</dbReference>
<sequence length="344" mass="37988">MTVKNRMDIVTARVLLVVAALCALAGCGQQTNSDNVITVYTARNEQLIKPLFDQYSKETGVEIRYITDDAGPLLARLKAEGENTPADLFITVDAGFLWQASEVGVLAPVDSQTLLDNIPAPLRSQKNDWYGLSLRARTIVYATDRVKPEDLSTYEALAEAPWNGRLCLRTSKKVYNQSLVATMIKTLGEPEAERIVGGWVKNLATAPYSNDVKAMEAVAAGQCDATIVNTYYFGRLHRDNPDINLAIFWPNQDDRGVHINVSGAGVTKYAKNPEGALKLLEWLSQSEAQYLFAEANQEYPVNPDVKPSEEVQSWGEFKPDSINVEAAGRLQAEAIKLMDRVGYQ</sequence>
<keyword evidence="3" id="KW-0408">Iron</keyword>
<feature type="binding site" evidence="3">
    <location>
        <position position="231"/>
    </location>
    <ligand>
        <name>Fe cation</name>
        <dbReference type="ChEBI" id="CHEBI:24875"/>
    </ligand>
</feature>
<feature type="binding site" evidence="3">
    <location>
        <position position="232"/>
    </location>
    <ligand>
        <name>Fe cation</name>
        <dbReference type="ChEBI" id="CHEBI:24875"/>
    </ligand>
</feature>
<comment type="caution">
    <text evidence="5">The sequence shown here is derived from an EMBL/GenBank/DDBJ whole genome shotgun (WGS) entry which is preliminary data.</text>
</comment>
<dbReference type="PIRSF" id="PIRSF002825">
    <property type="entry name" value="CfbpA"/>
    <property type="match status" value="1"/>
</dbReference>
<reference evidence="6" key="1">
    <citation type="journal article" date="2019" name="Int. J. Syst. Evol. Microbiol.">
        <title>The Global Catalogue of Microorganisms (GCM) 10K type strain sequencing project: providing services to taxonomists for standard genome sequencing and annotation.</title>
        <authorList>
            <consortium name="The Broad Institute Genomics Platform"/>
            <consortium name="The Broad Institute Genome Sequencing Center for Infectious Disease"/>
            <person name="Wu L."/>
            <person name="Ma J."/>
        </authorList>
    </citation>
    <scope>NUCLEOTIDE SEQUENCE [LARGE SCALE GENOMIC DNA]</scope>
    <source>
        <strain evidence="6">JCM 19134</strain>
    </source>
</reference>
<dbReference type="RefSeq" id="WP_345420814.1">
    <property type="nucleotide sequence ID" value="NZ_AP031496.1"/>
</dbReference>
<keyword evidence="6" id="KW-1185">Reference proteome</keyword>
<comment type="similarity">
    <text evidence="1">Belongs to the bacterial solute-binding protein 1 family.</text>
</comment>
<evidence type="ECO:0000256" key="1">
    <source>
        <dbReference type="ARBA" id="ARBA00008520"/>
    </source>
</evidence>
<name>A0AAV3U1I0_9ALTE</name>
<evidence type="ECO:0000256" key="2">
    <source>
        <dbReference type="ARBA" id="ARBA00022729"/>
    </source>
</evidence>
<dbReference type="GO" id="GO:0046872">
    <property type="term" value="F:metal ion binding"/>
    <property type="evidence" value="ECO:0007669"/>
    <property type="project" value="UniProtKB-KW"/>
</dbReference>
<feature type="chain" id="PRO_5043394063" evidence="4">
    <location>
        <begin position="26"/>
        <end position="344"/>
    </location>
</feature>